<dbReference type="InParanoid" id="B8M9I5"/>
<dbReference type="eggNOG" id="ENOG502QQ0U">
    <property type="taxonomic scope" value="Eukaryota"/>
</dbReference>
<dbReference type="PANTHER" id="PTHR35872">
    <property type="entry name" value="INTEGRAL MEMBRANE PROTEIN (AFU_ORTHOLOGUE AFUA_5G07110)"/>
    <property type="match status" value="1"/>
</dbReference>
<protein>
    <recommendedName>
        <fullName evidence="4">Alpha-L-rhamnosidase C</fullName>
    </recommendedName>
</protein>
<proteinExistence type="predicted"/>
<organism evidence="2 3">
    <name type="scientific">Talaromyces stipitatus (strain ATCC 10500 / CBS 375.48 / QM 6759 / NRRL 1006)</name>
    <name type="common">Penicillium stipitatum</name>
    <dbReference type="NCBI Taxonomy" id="441959"/>
    <lineage>
        <taxon>Eukaryota</taxon>
        <taxon>Fungi</taxon>
        <taxon>Dikarya</taxon>
        <taxon>Ascomycota</taxon>
        <taxon>Pezizomycotina</taxon>
        <taxon>Eurotiomycetes</taxon>
        <taxon>Eurotiomycetidae</taxon>
        <taxon>Eurotiales</taxon>
        <taxon>Trichocomaceae</taxon>
        <taxon>Talaromyces</taxon>
        <taxon>Talaromyces sect. Talaromyces</taxon>
    </lineage>
</organism>
<dbReference type="GeneID" id="8105821"/>
<keyword evidence="1" id="KW-0812">Transmembrane</keyword>
<dbReference type="STRING" id="441959.B8M9I5"/>
<feature type="transmembrane region" description="Helical" evidence="1">
    <location>
        <begin position="150"/>
        <end position="171"/>
    </location>
</feature>
<dbReference type="VEuPathDB" id="FungiDB:TSTA_117630"/>
<sequence>MAENEQSKPPTVVQRLRRASTSVTGVVMNYNPQPGMWAATGTAIAYAPTLGELREPVTGGRNIVYNAHGHSARSAPSTNAGSTTITTTEIKVPRALERTDTIPKSSASLYEPTTSTGEAGVAAEEKHNWKETTQHALAVGWKFVKTPTGFLMTIYGLNIVAWGAMLFFLLLDAAPAMDHPNKDSDDSARKKWIEIDSQILNALFCVTGFGLAPWRFRDLYWMVQARFHHNQHAMMRLCKQNESWFRPPRWYHGVDLESGQQERRVTFTGEVAPPTRLWKLSFVVWMMVYNTLFQCALSGFMWGYNRIDRPSWAAGTFIGLGCGVSLAAGLMMWWEGRKVKKIEGPPVVHVAKGVAGACVPNDREYETLVYLNNICHFARDSQTYDLTNRK</sequence>
<feature type="transmembrane region" description="Helical" evidence="1">
    <location>
        <begin position="199"/>
        <end position="216"/>
    </location>
</feature>
<dbReference type="AlphaFoldDB" id="B8M9I5"/>
<dbReference type="HOGENOM" id="CLU_031135_1_0_1"/>
<feature type="transmembrane region" description="Helical" evidence="1">
    <location>
        <begin position="310"/>
        <end position="334"/>
    </location>
</feature>
<dbReference type="OrthoDB" id="6407410at2759"/>
<dbReference type="Pfam" id="PF11204">
    <property type="entry name" value="DUF2985"/>
    <property type="match status" value="1"/>
</dbReference>
<feature type="transmembrane region" description="Helical" evidence="1">
    <location>
        <begin position="282"/>
        <end position="304"/>
    </location>
</feature>
<dbReference type="InterPro" id="IPR021369">
    <property type="entry name" value="DUF2985"/>
</dbReference>
<reference evidence="3" key="1">
    <citation type="journal article" date="2015" name="Genome Announc.">
        <title>Genome sequence of the AIDS-associated pathogen Penicillium marneffei (ATCC18224) and its near taxonomic relative Talaromyces stipitatus (ATCC10500).</title>
        <authorList>
            <person name="Nierman W.C."/>
            <person name="Fedorova-Abrams N.D."/>
            <person name="Andrianopoulos A."/>
        </authorList>
    </citation>
    <scope>NUCLEOTIDE SEQUENCE [LARGE SCALE GENOMIC DNA]</scope>
    <source>
        <strain evidence="3">ATCC 10500 / CBS 375.48 / QM 6759 / NRRL 1006</strain>
    </source>
</reference>
<evidence type="ECO:0000313" key="2">
    <source>
        <dbReference type="EMBL" id="EED17987.1"/>
    </source>
</evidence>
<evidence type="ECO:0000256" key="1">
    <source>
        <dbReference type="SAM" id="Phobius"/>
    </source>
</evidence>
<evidence type="ECO:0000313" key="3">
    <source>
        <dbReference type="Proteomes" id="UP000001745"/>
    </source>
</evidence>
<keyword evidence="1" id="KW-1133">Transmembrane helix</keyword>
<gene>
    <name evidence="2" type="ORF">TSTA_117630</name>
</gene>
<dbReference type="PANTHER" id="PTHR35872:SF1">
    <property type="entry name" value="ALPHA-L-RHAMNOSIDASE C"/>
    <property type="match status" value="1"/>
</dbReference>
<dbReference type="PhylomeDB" id="B8M9I5"/>
<accession>B8M9I5</accession>
<dbReference type="RefSeq" id="XP_002481979.1">
    <property type="nucleotide sequence ID" value="XM_002481934.1"/>
</dbReference>
<keyword evidence="3" id="KW-1185">Reference proteome</keyword>
<dbReference type="EMBL" id="EQ962655">
    <property type="protein sequence ID" value="EED17987.1"/>
    <property type="molecule type" value="Genomic_DNA"/>
</dbReference>
<keyword evidence="1" id="KW-0472">Membrane</keyword>
<dbReference type="Proteomes" id="UP000001745">
    <property type="component" value="Unassembled WGS sequence"/>
</dbReference>
<evidence type="ECO:0008006" key="4">
    <source>
        <dbReference type="Google" id="ProtNLM"/>
    </source>
</evidence>
<name>B8M9I5_TALSN</name>
<dbReference type="OMA" id="CFFMWHY"/>